<gene>
    <name evidence="4" type="ORF">ENKNEFLB_02215</name>
</gene>
<proteinExistence type="inferred from homology"/>
<dbReference type="Proteomes" id="UP000679307">
    <property type="component" value="Chromosome"/>
</dbReference>
<dbReference type="CDD" id="cd00293">
    <property type="entry name" value="USP-like"/>
    <property type="match status" value="2"/>
</dbReference>
<name>A0ABX8EIV3_9ACTN</name>
<feature type="region of interest" description="Disordered" evidence="2">
    <location>
        <begin position="1"/>
        <end position="28"/>
    </location>
</feature>
<feature type="domain" description="UspA" evidence="3">
    <location>
        <begin position="225"/>
        <end position="348"/>
    </location>
</feature>
<dbReference type="EMBL" id="CP075371">
    <property type="protein sequence ID" value="QVT79825.1"/>
    <property type="molecule type" value="Genomic_DNA"/>
</dbReference>
<dbReference type="RefSeq" id="WP_214059226.1">
    <property type="nucleotide sequence ID" value="NZ_BAAAHS010000014.1"/>
</dbReference>
<dbReference type="Pfam" id="PF00582">
    <property type="entry name" value="Usp"/>
    <property type="match status" value="2"/>
</dbReference>
<dbReference type="InterPro" id="IPR014729">
    <property type="entry name" value="Rossmann-like_a/b/a_fold"/>
</dbReference>
<evidence type="ECO:0000259" key="3">
    <source>
        <dbReference type="Pfam" id="PF00582"/>
    </source>
</evidence>
<dbReference type="InterPro" id="IPR006016">
    <property type="entry name" value="UspA"/>
</dbReference>
<evidence type="ECO:0000313" key="4">
    <source>
        <dbReference type="EMBL" id="QVT79825.1"/>
    </source>
</evidence>
<accession>A0ABX8EIV3</accession>
<evidence type="ECO:0000256" key="2">
    <source>
        <dbReference type="SAM" id="MobiDB-lite"/>
    </source>
</evidence>
<reference evidence="4 5" key="1">
    <citation type="submission" date="2021-05" db="EMBL/GenBank/DDBJ databases">
        <title>Complete genome of Nocardioides aquaticus KCTC 9944T isolated from meromictic and hypersaline Ekho Lake, Antarctica.</title>
        <authorList>
            <person name="Hwang K."/>
            <person name="Kim K.M."/>
            <person name="Choe H."/>
        </authorList>
    </citation>
    <scope>NUCLEOTIDE SEQUENCE [LARGE SCALE GENOMIC DNA]</scope>
    <source>
        <strain evidence="4 5">KCTC 9944</strain>
    </source>
</reference>
<evidence type="ECO:0000313" key="5">
    <source>
        <dbReference type="Proteomes" id="UP000679307"/>
    </source>
</evidence>
<organism evidence="4 5">
    <name type="scientific">Nocardioides aquaticus</name>
    <dbReference type="NCBI Taxonomy" id="160826"/>
    <lineage>
        <taxon>Bacteria</taxon>
        <taxon>Bacillati</taxon>
        <taxon>Actinomycetota</taxon>
        <taxon>Actinomycetes</taxon>
        <taxon>Propionibacteriales</taxon>
        <taxon>Nocardioidaceae</taxon>
        <taxon>Nocardioides</taxon>
    </lineage>
</organism>
<comment type="similarity">
    <text evidence="1">Belongs to the universal stress protein A family.</text>
</comment>
<dbReference type="PANTHER" id="PTHR46268">
    <property type="entry name" value="STRESS RESPONSE PROTEIN NHAX"/>
    <property type="match status" value="1"/>
</dbReference>
<feature type="compositionally biased region" description="Basic residues" evidence="2">
    <location>
        <begin position="1"/>
        <end position="11"/>
    </location>
</feature>
<sequence length="354" mass="37458">MTTTSRPRRRSVQVAGLPGTRPTRTPLGGVLVGIDTGQDPRTRADEATSRPLGALAWAVAEARASGRPLHLLTACAPSEPLSPAFGRLATPYPEPAWDSAGPALEALVEALPDPEARSATTGVTTERATGHAWEVLLEACPDAGILVIGQRRLGAVRRWVEGSTSMAVVGRCPVPVAVVPDDWPPPGARDTTDPVTVGVDLHPGDLRTPTDGVTGRHLRRHRVERAEATVGFAAAYAARHGVALRVLCSWDPPPELAWSDDQLATHEARRTADLESWVEGLTDRPSGLDVRVETSVGRAAERLVAYAASSSLTVVGRHSGLAHTPGRSFGSSTRALLRHAPSPVVVVPPTEPRR</sequence>
<protein>
    <submittedName>
        <fullName evidence="4">Universal stress protein</fullName>
    </submittedName>
</protein>
<keyword evidence="5" id="KW-1185">Reference proteome</keyword>
<feature type="domain" description="UspA" evidence="3">
    <location>
        <begin position="53"/>
        <end position="180"/>
    </location>
</feature>
<evidence type="ECO:0000256" key="1">
    <source>
        <dbReference type="ARBA" id="ARBA00008791"/>
    </source>
</evidence>
<dbReference type="PANTHER" id="PTHR46268:SF6">
    <property type="entry name" value="UNIVERSAL STRESS PROTEIN UP12"/>
    <property type="match status" value="1"/>
</dbReference>
<dbReference type="SUPFAM" id="SSF52402">
    <property type="entry name" value="Adenine nucleotide alpha hydrolases-like"/>
    <property type="match status" value="2"/>
</dbReference>
<dbReference type="Gene3D" id="3.40.50.620">
    <property type="entry name" value="HUPs"/>
    <property type="match status" value="1"/>
</dbReference>
<dbReference type="Gene3D" id="3.40.50.12370">
    <property type="match status" value="1"/>
</dbReference>